<gene>
    <name evidence="1" type="ORF">KK062_11300</name>
</gene>
<sequence>MGNRVLPIGAFLFVQVTYSLGQTGFEHYYYWKDKNETTFMPVIHFQNARDWYAEARYNYEEVNTFSLYVGKNFPREYKLVSYSLTPVVGVVVGELNGVSLGLLLAAEFRKYFFSSQSQCTLSRDDGDAHFLFSWTELGYAPVRWFYFGGSVQLTRFTHHGNTVADPGAFVGFETGNWSFPIYGFNLQNAGRYFILGINLTIERKKKDNL</sequence>
<protein>
    <submittedName>
        <fullName evidence="1">Uncharacterized protein</fullName>
    </submittedName>
</protein>
<dbReference type="RefSeq" id="WP_254084406.1">
    <property type="nucleotide sequence ID" value="NZ_JAHESE010000009.1"/>
</dbReference>
<organism evidence="1 2">
    <name type="scientific">Dawidia cretensis</name>
    <dbReference type="NCBI Taxonomy" id="2782350"/>
    <lineage>
        <taxon>Bacteria</taxon>
        <taxon>Pseudomonadati</taxon>
        <taxon>Bacteroidota</taxon>
        <taxon>Cytophagia</taxon>
        <taxon>Cytophagales</taxon>
        <taxon>Chryseotaleaceae</taxon>
        <taxon>Dawidia</taxon>
    </lineage>
</organism>
<dbReference type="AlphaFoldDB" id="A0AAP2DWD5"/>
<name>A0AAP2DWD5_9BACT</name>
<dbReference type="EMBL" id="JAHESE010000009">
    <property type="protein sequence ID" value="MBT1708815.1"/>
    <property type="molecule type" value="Genomic_DNA"/>
</dbReference>
<reference evidence="1 2" key="1">
    <citation type="submission" date="2021-05" db="EMBL/GenBank/DDBJ databases">
        <title>A Polyphasic approach of four new species of the genus Ohtaekwangia: Ohtaekwangia histidinii sp. nov., Ohtaekwangia cretensis sp. nov., Ohtaekwangia indiensis sp. nov., Ohtaekwangia reichenbachii sp. nov. from diverse environment.</title>
        <authorList>
            <person name="Octaviana S."/>
        </authorList>
    </citation>
    <scope>NUCLEOTIDE SEQUENCE [LARGE SCALE GENOMIC DNA]</scope>
    <source>
        <strain evidence="1 2">PWU5</strain>
    </source>
</reference>
<evidence type="ECO:0000313" key="2">
    <source>
        <dbReference type="Proteomes" id="UP001319080"/>
    </source>
</evidence>
<comment type="caution">
    <text evidence="1">The sequence shown here is derived from an EMBL/GenBank/DDBJ whole genome shotgun (WGS) entry which is preliminary data.</text>
</comment>
<keyword evidence="2" id="KW-1185">Reference proteome</keyword>
<dbReference type="Proteomes" id="UP001319080">
    <property type="component" value="Unassembled WGS sequence"/>
</dbReference>
<proteinExistence type="predicted"/>
<evidence type="ECO:0000313" key="1">
    <source>
        <dbReference type="EMBL" id="MBT1708815.1"/>
    </source>
</evidence>
<accession>A0AAP2DWD5</accession>